<sequence length="221" mass="23816">MVSSTYRKIQSLTFRSLIMILMTAVMSTVCLLPVMAQDEGPSPIPEGLQGWKEGQFTVTRTGTATQGTMKMTTTVRTEVTGRTQDSISTKTTTTLMNKMDIQGREVITKSTTTVDTTMDFGAQLMTTSTSSTTDGMTSGPFETQLPLDMSKLPQPAADAKAPDFKVESITTPAGTFECRVYTFGEGSMATKTYMCPEMVPFGGFVKTKGPGVEVTLIECGN</sequence>
<keyword evidence="1" id="KW-1133">Transmembrane helix</keyword>
<comment type="caution">
    <text evidence="2">The sequence shown here is derived from an EMBL/GenBank/DDBJ whole genome shotgun (WGS) entry which is preliminary data.</text>
</comment>
<organism evidence="2 3">
    <name type="scientific">Candidatus Wallbacteria bacterium HGW-Wallbacteria-1</name>
    <dbReference type="NCBI Taxonomy" id="2013854"/>
    <lineage>
        <taxon>Bacteria</taxon>
        <taxon>Candidatus Walliibacteriota</taxon>
    </lineage>
</organism>
<evidence type="ECO:0000313" key="3">
    <source>
        <dbReference type="Proteomes" id="UP000233256"/>
    </source>
</evidence>
<feature type="transmembrane region" description="Helical" evidence="1">
    <location>
        <begin position="12"/>
        <end position="36"/>
    </location>
</feature>
<keyword evidence="1" id="KW-0812">Transmembrane</keyword>
<keyword evidence="1" id="KW-0472">Membrane</keyword>
<evidence type="ECO:0000256" key="1">
    <source>
        <dbReference type="SAM" id="Phobius"/>
    </source>
</evidence>
<proteinExistence type="predicted"/>
<name>A0A2N1PLR6_9BACT</name>
<dbReference type="AlphaFoldDB" id="A0A2N1PLR6"/>
<dbReference type="Proteomes" id="UP000233256">
    <property type="component" value="Unassembled WGS sequence"/>
</dbReference>
<dbReference type="EMBL" id="PGXC01000023">
    <property type="protein sequence ID" value="PKK89222.1"/>
    <property type="molecule type" value="Genomic_DNA"/>
</dbReference>
<reference evidence="2 3" key="1">
    <citation type="journal article" date="2017" name="ISME J.">
        <title>Potential for microbial H2 and metal transformations associated with novel bacteria and archaea in deep terrestrial subsurface sediments.</title>
        <authorList>
            <person name="Hernsdorf A.W."/>
            <person name="Amano Y."/>
            <person name="Miyakawa K."/>
            <person name="Ise K."/>
            <person name="Suzuki Y."/>
            <person name="Anantharaman K."/>
            <person name="Probst A."/>
            <person name="Burstein D."/>
            <person name="Thomas B.C."/>
            <person name="Banfield J.F."/>
        </authorList>
    </citation>
    <scope>NUCLEOTIDE SEQUENCE [LARGE SCALE GENOMIC DNA]</scope>
    <source>
        <strain evidence="2">HGW-Wallbacteria-1</strain>
    </source>
</reference>
<evidence type="ECO:0000313" key="2">
    <source>
        <dbReference type="EMBL" id="PKK89222.1"/>
    </source>
</evidence>
<protein>
    <submittedName>
        <fullName evidence="2">Uncharacterized protein</fullName>
    </submittedName>
</protein>
<gene>
    <name evidence="2" type="ORF">CVV64_15560</name>
</gene>
<accession>A0A2N1PLR6</accession>